<feature type="domain" description="MCM10 OB-fold" evidence="10">
    <location>
        <begin position="132"/>
        <end position="258"/>
    </location>
</feature>
<dbReference type="InterPro" id="IPR015408">
    <property type="entry name" value="Znf_Mcm10/DnaG"/>
</dbReference>
<dbReference type="Proteomes" id="UP000005222">
    <property type="component" value="Chromosome I"/>
</dbReference>
<dbReference type="InParanoid" id="G8YG23"/>
<evidence type="ECO:0000256" key="8">
    <source>
        <dbReference type="SAM" id="MobiDB-lite"/>
    </source>
</evidence>
<dbReference type="PANTHER" id="PTHR13454">
    <property type="entry name" value="PROTEIN MCM10 HOMOLOG"/>
    <property type="match status" value="1"/>
</dbReference>
<comment type="subcellular location">
    <subcellularLocation>
        <location evidence="1">Nucleus</location>
    </subcellularLocation>
</comment>
<reference evidence="11 12" key="1">
    <citation type="journal article" date="2012" name="G3 (Bethesda)">
        <title>Pichia sorbitophila, an interspecies yeast hybrid reveals early steps of genome resolution following polyploidization.</title>
        <authorList>
            <person name="Leh Louis V."/>
            <person name="Despons L."/>
            <person name="Friedrich A."/>
            <person name="Martin T."/>
            <person name="Durrens P."/>
            <person name="Casaregola S."/>
            <person name="Neuveglise C."/>
            <person name="Fairhead C."/>
            <person name="Marck C."/>
            <person name="Cruz J.A."/>
            <person name="Straub M.L."/>
            <person name="Kugler V."/>
            <person name="Sacerdot C."/>
            <person name="Uzunov Z."/>
            <person name="Thierry A."/>
            <person name="Weiss S."/>
            <person name="Bleykasten C."/>
            <person name="De Montigny J."/>
            <person name="Jacques N."/>
            <person name="Jung P."/>
            <person name="Lemaire M."/>
            <person name="Mallet S."/>
            <person name="Morel G."/>
            <person name="Richard G.F."/>
            <person name="Sarkar A."/>
            <person name="Savel G."/>
            <person name="Schacherer J."/>
            <person name="Seret M.L."/>
            <person name="Talla E."/>
            <person name="Samson G."/>
            <person name="Jubin C."/>
            <person name="Poulain J."/>
            <person name="Vacherie B."/>
            <person name="Barbe V."/>
            <person name="Pelletier E."/>
            <person name="Sherman D.J."/>
            <person name="Westhof E."/>
            <person name="Weissenbach J."/>
            <person name="Baret P.V."/>
            <person name="Wincker P."/>
            <person name="Gaillardin C."/>
            <person name="Dujon B."/>
            <person name="Souciet J.L."/>
        </authorList>
    </citation>
    <scope>NUCLEOTIDE SEQUENCE [LARGE SCALE GENOMIC DNA]</scope>
    <source>
        <strain evidence="12">ATCC MYA-4447 / BCRC 22081 / CBS 7064 / NBRC 10061 / NRRL Y-12695</strain>
    </source>
</reference>
<feature type="compositionally biased region" description="Polar residues" evidence="8">
    <location>
        <begin position="316"/>
        <end position="328"/>
    </location>
</feature>
<feature type="region of interest" description="Disordered" evidence="8">
    <location>
        <begin position="498"/>
        <end position="544"/>
    </location>
</feature>
<keyword evidence="5" id="KW-0863">Zinc-finger</keyword>
<evidence type="ECO:0000256" key="7">
    <source>
        <dbReference type="ARBA" id="ARBA00023242"/>
    </source>
</evidence>
<feature type="domain" description="Zinc finger Mcm10/DnaG-type" evidence="9">
    <location>
        <begin position="266"/>
        <end position="310"/>
    </location>
</feature>
<accession>G8YG23</accession>
<evidence type="ECO:0000259" key="9">
    <source>
        <dbReference type="Pfam" id="PF09329"/>
    </source>
</evidence>
<keyword evidence="4" id="KW-0479">Metal-binding</keyword>
<dbReference type="FunCoup" id="G8YG23">
    <property type="interactions" value="79"/>
</dbReference>
<dbReference type="HOGENOM" id="CLU_036499_0_0_1"/>
<evidence type="ECO:0000256" key="4">
    <source>
        <dbReference type="ARBA" id="ARBA00022723"/>
    </source>
</evidence>
<dbReference type="GO" id="GO:0003697">
    <property type="term" value="F:single-stranded DNA binding"/>
    <property type="evidence" value="ECO:0007669"/>
    <property type="project" value="InterPro"/>
</dbReference>
<dbReference type="PANTHER" id="PTHR13454:SF11">
    <property type="entry name" value="PROTEIN MCM10 HOMOLOG"/>
    <property type="match status" value="1"/>
</dbReference>
<dbReference type="EMBL" id="FO082051">
    <property type="protein sequence ID" value="CCE82122.1"/>
    <property type="molecule type" value="Genomic_DNA"/>
</dbReference>
<dbReference type="OMA" id="YASKRME"/>
<dbReference type="STRING" id="559304.G8YG23"/>
<dbReference type="SUPFAM" id="SSF50249">
    <property type="entry name" value="Nucleic acid-binding proteins"/>
    <property type="match status" value="1"/>
</dbReference>
<dbReference type="InterPro" id="IPR055065">
    <property type="entry name" value="OB_MCM10"/>
</dbReference>
<evidence type="ECO:0000313" key="11">
    <source>
        <dbReference type="EMBL" id="CCE82122.1"/>
    </source>
</evidence>
<keyword evidence="12" id="KW-1185">Reference proteome</keyword>
<keyword evidence="3" id="KW-0235">DNA replication</keyword>
<dbReference type="AlphaFoldDB" id="G8YG23"/>
<organism evidence="11 12">
    <name type="scientific">Pichia sorbitophila (strain ATCC MYA-4447 / BCRC 22081 / CBS 7064 / NBRC 10061 / NRRL Y-12695)</name>
    <name type="common">Hybrid yeast</name>
    <dbReference type="NCBI Taxonomy" id="559304"/>
    <lineage>
        <taxon>Eukaryota</taxon>
        <taxon>Fungi</taxon>
        <taxon>Dikarya</taxon>
        <taxon>Ascomycota</taxon>
        <taxon>Saccharomycotina</taxon>
        <taxon>Pichiomycetes</taxon>
        <taxon>Debaryomycetaceae</taxon>
        <taxon>Millerozyma</taxon>
    </lineage>
</organism>
<evidence type="ECO:0000256" key="2">
    <source>
        <dbReference type="ARBA" id="ARBA00009679"/>
    </source>
</evidence>
<name>G8YG23_PICSO</name>
<dbReference type="GO" id="GO:0006270">
    <property type="term" value="P:DNA replication initiation"/>
    <property type="evidence" value="ECO:0007669"/>
    <property type="project" value="InterPro"/>
</dbReference>
<dbReference type="eggNOG" id="KOG3056">
    <property type="taxonomic scope" value="Eukaryota"/>
</dbReference>
<evidence type="ECO:0000256" key="1">
    <source>
        <dbReference type="ARBA" id="ARBA00004123"/>
    </source>
</evidence>
<dbReference type="InterPro" id="IPR012340">
    <property type="entry name" value="NA-bd_OB-fold"/>
</dbReference>
<proteinExistence type="inferred from homology"/>
<feature type="region of interest" description="Disordered" evidence="8">
    <location>
        <begin position="316"/>
        <end position="335"/>
    </location>
</feature>
<feature type="region of interest" description="Disordered" evidence="8">
    <location>
        <begin position="410"/>
        <end position="439"/>
    </location>
</feature>
<dbReference type="Pfam" id="PF22379">
    <property type="entry name" value="OB_MCM10"/>
    <property type="match status" value="1"/>
</dbReference>
<feature type="compositionally biased region" description="Basic and acidic residues" evidence="8">
    <location>
        <begin position="516"/>
        <end position="526"/>
    </location>
</feature>
<keyword evidence="7" id="KW-0539">Nucleus</keyword>
<evidence type="ECO:0000313" key="12">
    <source>
        <dbReference type="Proteomes" id="UP000005222"/>
    </source>
</evidence>
<dbReference type="Gene3D" id="2.40.50.140">
    <property type="entry name" value="Nucleic acid-binding proteins"/>
    <property type="match status" value="1"/>
</dbReference>
<dbReference type="Pfam" id="PF09329">
    <property type="entry name" value="zf-primase"/>
    <property type="match status" value="1"/>
</dbReference>
<keyword evidence="6" id="KW-0862">Zinc</keyword>
<evidence type="ECO:0000256" key="3">
    <source>
        <dbReference type="ARBA" id="ARBA00022705"/>
    </source>
</evidence>
<evidence type="ECO:0000259" key="10">
    <source>
        <dbReference type="Pfam" id="PF22379"/>
    </source>
</evidence>
<dbReference type="GO" id="GO:0043596">
    <property type="term" value="C:nuclear replication fork"/>
    <property type="evidence" value="ECO:0007669"/>
    <property type="project" value="TreeGrafter"/>
</dbReference>
<gene>
    <name evidence="11" type="primary">Piso0_002819</name>
    <name evidence="11" type="ORF">GNLVRS01_PISO0I18510g</name>
</gene>
<dbReference type="GO" id="GO:0008270">
    <property type="term" value="F:zinc ion binding"/>
    <property type="evidence" value="ECO:0007669"/>
    <property type="project" value="UniProtKB-KW"/>
</dbReference>
<protein>
    <submittedName>
        <fullName evidence="11">Piso0_002819 protein</fullName>
    </submittedName>
</protein>
<evidence type="ECO:0000256" key="6">
    <source>
        <dbReference type="ARBA" id="ARBA00022833"/>
    </source>
</evidence>
<evidence type="ECO:0000256" key="5">
    <source>
        <dbReference type="ARBA" id="ARBA00022771"/>
    </source>
</evidence>
<dbReference type="OrthoDB" id="273123at2759"/>
<comment type="similarity">
    <text evidence="2">Belongs to the MCM10 family.</text>
</comment>
<dbReference type="InterPro" id="IPR040184">
    <property type="entry name" value="Mcm10"/>
</dbReference>
<feature type="region of interest" description="Disordered" evidence="8">
    <location>
        <begin position="40"/>
        <end position="63"/>
    </location>
</feature>
<sequence>MEDPRYDIIRSDDELSVDTDDELADLQKEYESRKLKLLEERSKIKEAPKSPISKSTDTKTHDEYDNIGKRYEDKTIPVVKKSKHASGSSHFTDKLYKSNYNAKPSVDLSARLFEFTEPEYKSIDVDETEQLSNKRIRKRYVTNEDLIKMLKDVKVLGVSKLLAKVYPPSYKEPDYLNWCLVGIVVYKSDPRSTKSKESSKYMKISLGDFAVHVDIMFFGEAFHKYWKLKVGDIIVLLNPTVRPFSPPHKGFNLVVNEPLNSIIEIGSCKDFGYCSYQKPGESKCKSAIDLSKSDMCAYHRELKFKDSINRRMDLNGSVSMKPPTNANNPVAGAQRRPNTYSFVDYERINESSKYYSSPGGFSQKNYVDGQILTSSKVKRRKFQDKKNNEKLEEKLVSSHNTERFRQLGLIKDQKRPDPAAPAPGFTPATLSKIGFDPTKSVNTAKGTDVVASRKNFSAHLNELHEISTSRSFSRKLTSSDADTLAKQSKWKRNLKKMEEYQKAAPQDSFHSQPVKPKQEKSSETPDKVQLSDSSDSDIEISFDSEASKSEYRRMITSRAATS</sequence>
<dbReference type="GO" id="GO:0003688">
    <property type="term" value="F:DNA replication origin binding"/>
    <property type="evidence" value="ECO:0007669"/>
    <property type="project" value="TreeGrafter"/>
</dbReference>